<feature type="region of interest" description="Disordered" evidence="2">
    <location>
        <begin position="550"/>
        <end position="576"/>
    </location>
</feature>
<feature type="region of interest" description="Disordered" evidence="2">
    <location>
        <begin position="1431"/>
        <end position="1468"/>
    </location>
</feature>
<sequence length="1778" mass="199890">MDEFPVEVGDDYVQGHAFPAASSEYARLLASLESEREKTKRFSDALRAEKAASSILRDEKAVLEKRLTAETTRSSEPNEARSKSVAVQTLAQSNVELQLQHEAAVKEALETQNNLRALLGQANQITSSLNDEMAKVVAHNTTLQQDLVCSQAQTLEMKAKAEKTERARASLDALLGNTRSMLDRVRGDHDKLQARFQEHSDLLKMSFEAKNDFRHRAQQLEEKSVALAKRVTELEEVKKKLEDDYEGLEKIIRQLEEEKAQLQDRVQTYVKTISLVKEDVRKELEKEWTATIHSIVRKIGPAVAQAHLGPELEVGDVECTPGPEAATVVPAAPIPKVEPELLQERIYDIVREASVPFTPTSAISESAVAESGAGDVHKLRKELTALMNSFPCPPDRPRYRDLRPVQSARKVLNELLNTNKWKEMHSSRRFLYLPKRTIPCSDDKRLHLFAFTPTWHYDEDTDTWDERNDLFAKSQPTEGGQSSPTFDLFVLDKDDVFYAGIYSVHDFRDPYWHGAQNGEPPYGVKMNSIHRAAGLPFAFSETKLRERFPRGLPVGTCGRPDTHPGQRGLNGDGRRYQTRPRRFGELELQSRRGLGGIDRLDDVCNIVRAALLVGVPTRGLAALGSRYPKKPVTGWHVIEFFHSATSMDEFPVEVGDDYVQGHAFPAASSEYARLLASLESEREKTKRFSDALRAEKAASSILRDEKAVLEKQLTTETTRSSEPNEARSKSVAVQTLAQSNVELQLQHEAAEALETQNNLRALLGQANQITASLNDEMAKVVAHNTTLQQDLVCSQAQTLEMKAKAEKTERARASLDALLGNTRSMLDRVRGDHDKLHARFQEHSDLLKMSFEAKNDFRKSVALAKRVTELEEVKKKLEDDYEGLEKTIRQQDEEKAQLQDRVQTYVKTISLVKEDVRKELEKEWTATIHSIVRKIGPAVAQAHLGPELEVGDVECTPGPEAATVVPAAPIPKVDPELVQEQIYDIVREGASVPFTPTSAVSETAVAESGADDIHKLRKELTALMNSFPCPPDRPKYRDLRPVQSARRVLNELLNTNKWKEMHSSRRFLYLPKRTIPCSDDKRLHLFAFTPTWHYDEDTDSWDERNDLFAKSQPTEGGQTSPTFDLFVLDKDDVFYAGIYSVHDFRDPYWHGAQNGEPPYGVKMNSIHRAAGLPFAFSETKLRERFPRGLPVGTCGRPVPAALLVGVPTRGLAALGSRYPKKPVTGWHVIEFFHSATSMDEFPVEVGDDYVQGHAFPAASSEYARLLASLESEREKTKRFSDALRAEKAASSILREEKATLEKQLTAERTRSSEPNEARSKSVAVQTREDNLAQRNAELQMQHEAASYQEALETQNNLRTLLGQANQITSSLNAEMAKVVAHNTTLQQDLVCSQAQTLEMKAKAEKTERARASLDALLGNTRSMLDRRPVEDEFRGQERLPAPGTTTGRGERKTSMQHTRKLNGQQKSVALAKRVTELEEVKKKLEDDYEGLEKTIRQQDEEKAQLQDRVQTYVKTISLVKEDVRKELEKEWTATIHSIVRKIGPAVAQAHLGPELEVGDAECTPGPEAATVVPAAPIPKVDPELLQERISDIVREASVPFTPTSAVSETAVAESGADDIHKLRKELTALMNSFPCPPDRPKYRDLRPVQSARKVLNELLNTNKWKEMHSSRRFLYLPKRTIPCSDDKRLHLFAFTPTWHYDEDTDSWDERNDLFAKSQPPEGGQSSPTFDLFVLDKDDVFYAGIYSVHDFRDPYWHGAQNGEPPYGVVSHLSILSEPL</sequence>
<dbReference type="PANTHER" id="PTHR45615:SF40">
    <property type="entry name" value="MYOSIN HEAVY CHAIN, NON-MUSCLE"/>
    <property type="match status" value="1"/>
</dbReference>
<feature type="region of interest" description="Disordered" evidence="2">
    <location>
        <begin position="1300"/>
        <end position="1326"/>
    </location>
</feature>
<dbReference type="GO" id="GO:0005737">
    <property type="term" value="C:cytoplasm"/>
    <property type="evidence" value="ECO:0007669"/>
    <property type="project" value="TreeGrafter"/>
</dbReference>
<dbReference type="EMBL" id="JACAZE010000005">
    <property type="protein sequence ID" value="KAF7316590.1"/>
    <property type="molecule type" value="Genomic_DNA"/>
</dbReference>
<evidence type="ECO:0000256" key="2">
    <source>
        <dbReference type="SAM" id="MobiDB-lite"/>
    </source>
</evidence>
<reference evidence="3" key="1">
    <citation type="submission" date="2020-05" db="EMBL/GenBank/DDBJ databases">
        <title>Mycena genomes resolve the evolution of fungal bioluminescence.</title>
        <authorList>
            <person name="Tsai I.J."/>
        </authorList>
    </citation>
    <scope>NUCLEOTIDE SEQUENCE</scope>
    <source>
        <strain evidence="3">110903Hualien_Pintung</strain>
    </source>
</reference>
<name>A0A8H6TFI5_MYCCL</name>
<dbReference type="GO" id="GO:0016460">
    <property type="term" value="C:myosin II complex"/>
    <property type="evidence" value="ECO:0007669"/>
    <property type="project" value="TreeGrafter"/>
</dbReference>
<keyword evidence="4" id="KW-1185">Reference proteome</keyword>
<dbReference type="PANTHER" id="PTHR45615">
    <property type="entry name" value="MYOSIN HEAVY CHAIN, NON-MUSCLE"/>
    <property type="match status" value="1"/>
</dbReference>
<feature type="compositionally biased region" description="Basic and acidic residues" evidence="2">
    <location>
        <begin position="1300"/>
        <end position="1319"/>
    </location>
</feature>
<organism evidence="3 4">
    <name type="scientific">Mycena chlorophos</name>
    <name type="common">Agaric fungus</name>
    <name type="synonym">Agaricus chlorophos</name>
    <dbReference type="NCBI Taxonomy" id="658473"/>
    <lineage>
        <taxon>Eukaryota</taxon>
        <taxon>Fungi</taxon>
        <taxon>Dikarya</taxon>
        <taxon>Basidiomycota</taxon>
        <taxon>Agaricomycotina</taxon>
        <taxon>Agaricomycetes</taxon>
        <taxon>Agaricomycetidae</taxon>
        <taxon>Agaricales</taxon>
        <taxon>Marasmiineae</taxon>
        <taxon>Mycenaceae</taxon>
        <taxon>Mycena</taxon>
    </lineage>
</organism>
<keyword evidence="1" id="KW-0175">Coiled coil</keyword>
<accession>A0A8H6TFI5</accession>
<evidence type="ECO:0000313" key="4">
    <source>
        <dbReference type="Proteomes" id="UP000613580"/>
    </source>
</evidence>
<proteinExistence type="predicted"/>
<evidence type="ECO:0000313" key="3">
    <source>
        <dbReference type="EMBL" id="KAF7316590.1"/>
    </source>
</evidence>
<gene>
    <name evidence="3" type="ORF">HMN09_00391500</name>
</gene>
<feature type="coiled-coil region" evidence="1">
    <location>
        <begin position="860"/>
        <end position="908"/>
    </location>
</feature>
<dbReference type="GO" id="GO:0032982">
    <property type="term" value="C:myosin filament"/>
    <property type="evidence" value="ECO:0007669"/>
    <property type="project" value="TreeGrafter"/>
</dbReference>
<dbReference type="Proteomes" id="UP000613580">
    <property type="component" value="Unassembled WGS sequence"/>
</dbReference>
<protein>
    <submittedName>
        <fullName evidence="3">Uncharacterized protein</fullName>
    </submittedName>
</protein>
<comment type="caution">
    <text evidence="3">The sequence shown here is derived from an EMBL/GenBank/DDBJ whole genome shotgun (WGS) entry which is preliminary data.</text>
</comment>
<feature type="coiled-coil region" evidence="1">
    <location>
        <begin position="210"/>
        <end position="272"/>
    </location>
</feature>
<feature type="region of interest" description="Disordered" evidence="2">
    <location>
        <begin position="713"/>
        <end position="732"/>
    </location>
</feature>
<dbReference type="GO" id="GO:0000146">
    <property type="term" value="F:microfilament motor activity"/>
    <property type="evidence" value="ECO:0007669"/>
    <property type="project" value="TreeGrafter"/>
</dbReference>
<evidence type="ECO:0000256" key="1">
    <source>
        <dbReference type="SAM" id="Coils"/>
    </source>
</evidence>
<dbReference type="GO" id="GO:0051015">
    <property type="term" value="F:actin filament binding"/>
    <property type="evidence" value="ECO:0007669"/>
    <property type="project" value="TreeGrafter"/>
</dbReference>